<dbReference type="PANTHER" id="PTHR32063">
    <property type="match status" value="1"/>
</dbReference>
<evidence type="ECO:0000256" key="1">
    <source>
        <dbReference type="SAM" id="Phobius"/>
    </source>
</evidence>
<feature type="transmembrane region" description="Helical" evidence="1">
    <location>
        <begin position="103"/>
        <end position="127"/>
    </location>
</feature>
<sequence length="227" mass="25009">GYVYLNLNTSNYGGFVAHANRLLRERLTLPAGYTYKWSGQYQFEMQAKQRLELILPIVFVVIFLLLYLLFHSVAEAALLFFPAFFALIGGLLLQWLLGYEFSVAVAVGYIALFGIAVETAVVMMVYLRGALEERLKSHHALTREELEAAAIDGAVLRLRPVLMTVCAVIGSLAPILWETGIGSDVMKPIAAPIVGGMVSATIAVMILVPILFVMLKEHALRRGTAHE</sequence>
<keyword evidence="1" id="KW-0472">Membrane</keyword>
<keyword evidence="1" id="KW-1133">Transmembrane helix</keyword>
<feature type="non-terminal residue" evidence="2">
    <location>
        <position position="1"/>
    </location>
</feature>
<dbReference type="Pfam" id="PF00873">
    <property type="entry name" value="ACR_tran"/>
    <property type="match status" value="1"/>
</dbReference>
<feature type="transmembrane region" description="Helical" evidence="1">
    <location>
        <begin position="77"/>
        <end position="97"/>
    </location>
</feature>
<reference evidence="2" key="2">
    <citation type="journal article" date="2014" name="ISME J.">
        <title>Microbial stratification in low pH oxic and suboxic macroscopic growths along an acid mine drainage.</title>
        <authorList>
            <person name="Mendez-Garcia C."/>
            <person name="Mesa V."/>
            <person name="Sprenger R.R."/>
            <person name="Richter M."/>
            <person name="Diez M.S."/>
            <person name="Solano J."/>
            <person name="Bargiela R."/>
            <person name="Golyshina O.V."/>
            <person name="Manteca A."/>
            <person name="Ramos J.L."/>
            <person name="Gallego J.R."/>
            <person name="Llorente I."/>
            <person name="Martins Dos Santos V.A."/>
            <person name="Jensen O.N."/>
            <person name="Pelaez A.I."/>
            <person name="Sanchez J."/>
            <person name="Ferrer M."/>
        </authorList>
    </citation>
    <scope>NUCLEOTIDE SEQUENCE</scope>
</reference>
<reference evidence="2" key="1">
    <citation type="submission" date="2013-08" db="EMBL/GenBank/DDBJ databases">
        <authorList>
            <person name="Mendez C."/>
            <person name="Richter M."/>
            <person name="Ferrer M."/>
            <person name="Sanchez J."/>
        </authorList>
    </citation>
    <scope>NUCLEOTIDE SEQUENCE</scope>
</reference>
<proteinExistence type="predicted"/>
<name>T1CFP5_9ZZZZ</name>
<comment type="caution">
    <text evidence="2">The sequence shown here is derived from an EMBL/GenBank/DDBJ whole genome shotgun (WGS) entry which is preliminary data.</text>
</comment>
<dbReference type="EMBL" id="AUZZ01001261">
    <property type="protein sequence ID" value="EQD64999.1"/>
    <property type="molecule type" value="Genomic_DNA"/>
</dbReference>
<dbReference type="Gene3D" id="1.20.1640.10">
    <property type="entry name" value="Multidrug efflux transporter AcrB transmembrane domain"/>
    <property type="match status" value="1"/>
</dbReference>
<accession>T1CFP5</accession>
<feature type="transmembrane region" description="Helical" evidence="1">
    <location>
        <begin position="53"/>
        <end position="70"/>
    </location>
</feature>
<dbReference type="GO" id="GO:0042910">
    <property type="term" value="F:xenobiotic transmembrane transporter activity"/>
    <property type="evidence" value="ECO:0007669"/>
    <property type="project" value="TreeGrafter"/>
</dbReference>
<dbReference type="AlphaFoldDB" id="T1CFP5"/>
<organism evidence="2">
    <name type="scientific">mine drainage metagenome</name>
    <dbReference type="NCBI Taxonomy" id="410659"/>
    <lineage>
        <taxon>unclassified sequences</taxon>
        <taxon>metagenomes</taxon>
        <taxon>ecological metagenomes</taxon>
    </lineage>
</organism>
<feature type="transmembrane region" description="Helical" evidence="1">
    <location>
        <begin position="189"/>
        <end position="215"/>
    </location>
</feature>
<dbReference type="SUPFAM" id="SSF82866">
    <property type="entry name" value="Multidrug efflux transporter AcrB transmembrane domain"/>
    <property type="match status" value="1"/>
</dbReference>
<protein>
    <submittedName>
        <fullName evidence="2">Heavy metal efflux pump, CzcA family</fullName>
    </submittedName>
</protein>
<keyword evidence="1" id="KW-0812">Transmembrane</keyword>
<dbReference type="GO" id="GO:0005886">
    <property type="term" value="C:plasma membrane"/>
    <property type="evidence" value="ECO:0007669"/>
    <property type="project" value="TreeGrafter"/>
</dbReference>
<gene>
    <name evidence="2" type="ORF">B2A_01758</name>
</gene>
<evidence type="ECO:0000313" key="2">
    <source>
        <dbReference type="EMBL" id="EQD64999.1"/>
    </source>
</evidence>
<feature type="transmembrane region" description="Helical" evidence="1">
    <location>
        <begin position="161"/>
        <end position="177"/>
    </location>
</feature>
<dbReference type="PANTHER" id="PTHR32063:SF19">
    <property type="entry name" value="CATION EFFLUX SYSTEM PROTEIN CUSA"/>
    <property type="match status" value="1"/>
</dbReference>
<dbReference type="InterPro" id="IPR001036">
    <property type="entry name" value="Acrflvin-R"/>
</dbReference>